<dbReference type="CDD" id="cd05244">
    <property type="entry name" value="BVR-B_like_SDR_a"/>
    <property type="match status" value="1"/>
</dbReference>
<dbReference type="OrthoDB" id="9785372at2"/>
<dbReference type="Pfam" id="PF13460">
    <property type="entry name" value="NAD_binding_10"/>
    <property type="match status" value="1"/>
</dbReference>
<dbReference type="PANTHER" id="PTHR43355:SF2">
    <property type="entry name" value="FLAVIN REDUCTASE (NADPH)"/>
    <property type="match status" value="1"/>
</dbReference>
<dbReference type="InterPro" id="IPR036291">
    <property type="entry name" value="NAD(P)-bd_dom_sf"/>
</dbReference>
<evidence type="ECO:0000259" key="1">
    <source>
        <dbReference type="Pfam" id="PF13460"/>
    </source>
</evidence>
<organism evidence="2 3">
    <name type="scientific">Streptococcus suis</name>
    <dbReference type="NCBI Taxonomy" id="1307"/>
    <lineage>
        <taxon>Bacteria</taxon>
        <taxon>Bacillati</taxon>
        <taxon>Bacillota</taxon>
        <taxon>Bacilli</taxon>
        <taxon>Lactobacillales</taxon>
        <taxon>Streptococcaceae</taxon>
        <taxon>Streptococcus</taxon>
    </lineage>
</organism>
<dbReference type="GO" id="GO:0016646">
    <property type="term" value="F:oxidoreductase activity, acting on the CH-NH group of donors, NAD or NADP as acceptor"/>
    <property type="evidence" value="ECO:0007669"/>
    <property type="project" value="TreeGrafter"/>
</dbReference>
<dbReference type="Proteomes" id="UP000305165">
    <property type="component" value="Unassembled WGS sequence"/>
</dbReference>
<dbReference type="AlphaFoldDB" id="A0A4T2GN80"/>
<dbReference type="InterPro" id="IPR016040">
    <property type="entry name" value="NAD(P)-bd_dom"/>
</dbReference>
<accession>A0A4T2GN80</accession>
<dbReference type="Gene3D" id="3.40.50.720">
    <property type="entry name" value="NAD(P)-binding Rossmann-like Domain"/>
    <property type="match status" value="1"/>
</dbReference>
<proteinExistence type="predicted"/>
<protein>
    <submittedName>
        <fullName evidence="2">NAD(P)-dependent oxidoreductase</fullName>
    </submittedName>
</protein>
<dbReference type="SUPFAM" id="SSF51735">
    <property type="entry name" value="NAD(P)-binding Rossmann-fold domains"/>
    <property type="match status" value="1"/>
</dbReference>
<comment type="caution">
    <text evidence="2">The sequence shown here is derived from an EMBL/GenBank/DDBJ whole genome shotgun (WGS) entry which is preliminary data.</text>
</comment>
<feature type="domain" description="NAD(P)-binding" evidence="1">
    <location>
        <begin position="8"/>
        <end position="194"/>
    </location>
</feature>
<sequence length="208" mass="22345">MKIAIIAANGQAGQVLTQEAVERGHQVTAIVRSENKSQAQEVIQKDALALTKEDLAGFDLVINAFGAWTAETLPQHSQLAEHLTTLLAASPTRLLIVGGAGSLFLDETGQLALKDSPDFPAEYLPIAEAMGEGLAIYRRAQDVNWLYLSPAADFDATGEKTGVYTLAGEVFQVNAKGESYISYRDYAVALLDLAENSEHNQVRLSVLG</sequence>
<gene>
    <name evidence="2" type="ORF">FAJ39_06440</name>
</gene>
<dbReference type="InterPro" id="IPR051606">
    <property type="entry name" value="Polyketide_Oxido-like"/>
</dbReference>
<dbReference type="EMBL" id="SSXO01000003">
    <property type="protein sequence ID" value="TIH99833.1"/>
    <property type="molecule type" value="Genomic_DNA"/>
</dbReference>
<reference evidence="2 3" key="1">
    <citation type="submission" date="2019-04" db="EMBL/GenBank/DDBJ databases">
        <title>Genome analysis of Streptococcus suis strain WUSS424.</title>
        <authorList>
            <person name="Chen H."/>
            <person name="Gao X."/>
            <person name="Wu Z."/>
        </authorList>
    </citation>
    <scope>NUCLEOTIDE SEQUENCE [LARGE SCALE GENOMIC DNA]</scope>
    <source>
        <strain evidence="2 3">WUSS424</strain>
    </source>
</reference>
<name>A0A4T2GN80_STRSU</name>
<evidence type="ECO:0000313" key="2">
    <source>
        <dbReference type="EMBL" id="TIH99833.1"/>
    </source>
</evidence>
<evidence type="ECO:0000313" key="3">
    <source>
        <dbReference type="Proteomes" id="UP000305165"/>
    </source>
</evidence>
<dbReference type="PANTHER" id="PTHR43355">
    <property type="entry name" value="FLAVIN REDUCTASE (NADPH)"/>
    <property type="match status" value="1"/>
</dbReference>